<feature type="domain" description="Methyltransferase" evidence="1">
    <location>
        <begin position="60"/>
        <end position="150"/>
    </location>
</feature>
<keyword evidence="3" id="KW-1185">Reference proteome</keyword>
<keyword evidence="2" id="KW-0489">Methyltransferase</keyword>
<dbReference type="RefSeq" id="WP_120730837.1">
    <property type="nucleotide sequence ID" value="NZ_RBAK01000011.1"/>
</dbReference>
<protein>
    <submittedName>
        <fullName evidence="2">Class I SAM-dependent methyltransferase</fullName>
    </submittedName>
</protein>
<dbReference type="CDD" id="cd02440">
    <property type="entry name" value="AdoMet_MTases"/>
    <property type="match status" value="1"/>
</dbReference>
<dbReference type="InterPro" id="IPR050508">
    <property type="entry name" value="Methyltransf_Superfamily"/>
</dbReference>
<reference evidence="2 3" key="1">
    <citation type="journal article" date="2004" name="Syst. Appl. Microbiol.">
        <title>Cryptoendolithic actinomycetes from antarctic sandstone rock samples: Micromonospora endolithica sp. nov. and two isolates related to Micromonospora coerulea Jensen 1932.</title>
        <authorList>
            <person name="Hirsch P."/>
            <person name="Mevs U."/>
            <person name="Kroppenstedt R.M."/>
            <person name="Schumann P."/>
            <person name="Stackebrandt E."/>
        </authorList>
    </citation>
    <scope>NUCLEOTIDE SEQUENCE [LARGE SCALE GENOMIC DNA]</scope>
    <source>
        <strain evidence="2 3">JCM 12677</strain>
    </source>
</reference>
<evidence type="ECO:0000313" key="3">
    <source>
        <dbReference type="Proteomes" id="UP000281726"/>
    </source>
</evidence>
<dbReference type="InterPro" id="IPR041698">
    <property type="entry name" value="Methyltransf_25"/>
</dbReference>
<dbReference type="GO" id="GO:0032259">
    <property type="term" value="P:methylation"/>
    <property type="evidence" value="ECO:0007669"/>
    <property type="project" value="UniProtKB-KW"/>
</dbReference>
<dbReference type="Gene3D" id="3.40.50.150">
    <property type="entry name" value="Vaccinia Virus protein VP39"/>
    <property type="match status" value="1"/>
</dbReference>
<dbReference type="PANTHER" id="PTHR42912">
    <property type="entry name" value="METHYLTRANSFERASE"/>
    <property type="match status" value="1"/>
</dbReference>
<name>A0A3A9Z2G7_9ACTN</name>
<dbReference type="Pfam" id="PF13649">
    <property type="entry name" value="Methyltransf_25"/>
    <property type="match status" value="1"/>
</dbReference>
<gene>
    <name evidence="2" type="ORF">D7223_23985</name>
</gene>
<dbReference type="SUPFAM" id="SSF53335">
    <property type="entry name" value="S-adenosyl-L-methionine-dependent methyltransferases"/>
    <property type="match status" value="1"/>
</dbReference>
<dbReference type="OrthoDB" id="9805171at2"/>
<proteinExistence type="predicted"/>
<accession>A0A3A9Z2G7</accession>
<sequence>MTRDDRQHPPAPPDTSGGVRASYDAVAAQYAARLGDELGHKALDRGLLHAFLDLTSGGPIADLGCGPGHITRYLAARHPDVTGIDVSPHMIDIARAAAPDVTFTVATLLDLPAVDGAFDGLVALYSIIHLTDADRNAAFHEFARTLRPGGWLLLAFHTDAPGFPSGTANHLTTLFDTAVDLTFRFLTPDTVVDGLATAGFTIAATTIRQPVPTEYPSRRCYLLAQRHQ</sequence>
<evidence type="ECO:0000259" key="1">
    <source>
        <dbReference type="Pfam" id="PF13649"/>
    </source>
</evidence>
<organism evidence="2 3">
    <name type="scientific">Micromonospora endolithica</name>
    <dbReference type="NCBI Taxonomy" id="230091"/>
    <lineage>
        <taxon>Bacteria</taxon>
        <taxon>Bacillati</taxon>
        <taxon>Actinomycetota</taxon>
        <taxon>Actinomycetes</taxon>
        <taxon>Micromonosporales</taxon>
        <taxon>Micromonosporaceae</taxon>
        <taxon>Micromonospora</taxon>
    </lineage>
</organism>
<comment type="caution">
    <text evidence="2">The sequence shown here is derived from an EMBL/GenBank/DDBJ whole genome shotgun (WGS) entry which is preliminary data.</text>
</comment>
<keyword evidence="2" id="KW-0808">Transferase</keyword>
<dbReference type="Proteomes" id="UP000281726">
    <property type="component" value="Unassembled WGS sequence"/>
</dbReference>
<evidence type="ECO:0000313" key="2">
    <source>
        <dbReference type="EMBL" id="RKN41547.1"/>
    </source>
</evidence>
<dbReference type="AlphaFoldDB" id="A0A3A9Z2G7"/>
<dbReference type="InterPro" id="IPR029063">
    <property type="entry name" value="SAM-dependent_MTases_sf"/>
</dbReference>
<dbReference type="EMBL" id="RBAK01000011">
    <property type="protein sequence ID" value="RKN41547.1"/>
    <property type="molecule type" value="Genomic_DNA"/>
</dbReference>
<dbReference type="PANTHER" id="PTHR42912:SF93">
    <property type="entry name" value="N6-ADENOSINE-METHYLTRANSFERASE TMT1A"/>
    <property type="match status" value="1"/>
</dbReference>
<dbReference type="GO" id="GO:0008168">
    <property type="term" value="F:methyltransferase activity"/>
    <property type="evidence" value="ECO:0007669"/>
    <property type="project" value="UniProtKB-KW"/>
</dbReference>